<dbReference type="SUPFAM" id="SSF57701">
    <property type="entry name" value="Zn2/Cys6 DNA-binding domain"/>
    <property type="match status" value="1"/>
</dbReference>
<gene>
    <name evidence="4" type="ORF">PG997_007252</name>
</gene>
<feature type="region of interest" description="Disordered" evidence="2">
    <location>
        <begin position="44"/>
        <end position="110"/>
    </location>
</feature>
<evidence type="ECO:0000259" key="3">
    <source>
        <dbReference type="PROSITE" id="PS50048"/>
    </source>
</evidence>
<protein>
    <recommendedName>
        <fullName evidence="3">Zn(2)-C6 fungal-type domain-containing protein</fullName>
    </recommendedName>
</protein>
<evidence type="ECO:0000256" key="2">
    <source>
        <dbReference type="SAM" id="MobiDB-lite"/>
    </source>
</evidence>
<evidence type="ECO:0000256" key="1">
    <source>
        <dbReference type="ARBA" id="ARBA00023242"/>
    </source>
</evidence>
<keyword evidence="1" id="KW-0539">Nucleus</keyword>
<evidence type="ECO:0000313" key="5">
    <source>
        <dbReference type="Proteomes" id="UP001433268"/>
    </source>
</evidence>
<dbReference type="InterPro" id="IPR036864">
    <property type="entry name" value="Zn2-C6_fun-type_DNA-bd_sf"/>
</dbReference>
<evidence type="ECO:0000313" key="4">
    <source>
        <dbReference type="EMBL" id="KAK8079434.1"/>
    </source>
</evidence>
<dbReference type="Proteomes" id="UP001433268">
    <property type="component" value="Unassembled WGS sequence"/>
</dbReference>
<name>A0ABR1W7H6_9PEZI</name>
<dbReference type="CDD" id="cd00067">
    <property type="entry name" value="GAL4"/>
    <property type="match status" value="1"/>
</dbReference>
<dbReference type="GeneID" id="92044627"/>
<sequence>MPKAAAVKRSACDRCRAKRVRCQRAENSTGPCPRCVRENISCVTGSSGVPGRPRKSPLAIDGSLPSGLAAELDDESSPGRSSGLLQHTGEDNDDDEAQHPPGVHDHPIPADFHTALLGTDDTNFFDFTSTATVDSSALDNSFAPGNFLSLGQLSSTPPQPQGLLSASGNCDMMYLANGFDHIHNFDPLVSPFPCLLSTGPVPRPSAASSLRDFGEKLERRALATRAFLSDPRSIVEKCPEDGSFEGMPAENPIAVLLMCTNEFIAIIQSLTAGNSSHALPPDHSQLLLPSPEPSSSISTETTLLILSNYLTLMRLYNSTFHYAHQSLSQMPAEAIQSLKVKSVFRIGGVSSMQDLPAKLYAKGIFETIQSHIRSLEDCLGLPPAYCLWGEAATSPQQQFTRGTLFAGEGRARLLQSVMAQDDLQLKGESKSFVHLIGENMKKIEALFGD</sequence>
<dbReference type="PROSITE" id="PS50048">
    <property type="entry name" value="ZN2_CY6_FUNGAL_2"/>
    <property type="match status" value="1"/>
</dbReference>
<proteinExistence type="predicted"/>
<reference evidence="4 5" key="1">
    <citation type="submission" date="2023-01" db="EMBL/GenBank/DDBJ databases">
        <title>Analysis of 21 Apiospora genomes using comparative genomics revels a genus with tremendous synthesis potential of carbohydrate active enzymes and secondary metabolites.</title>
        <authorList>
            <person name="Sorensen T."/>
        </authorList>
    </citation>
    <scope>NUCLEOTIDE SEQUENCE [LARGE SCALE GENOMIC DNA]</scope>
    <source>
        <strain evidence="4 5">CBS 114990</strain>
    </source>
</reference>
<organism evidence="4 5">
    <name type="scientific">Apiospora hydei</name>
    <dbReference type="NCBI Taxonomy" id="1337664"/>
    <lineage>
        <taxon>Eukaryota</taxon>
        <taxon>Fungi</taxon>
        <taxon>Dikarya</taxon>
        <taxon>Ascomycota</taxon>
        <taxon>Pezizomycotina</taxon>
        <taxon>Sordariomycetes</taxon>
        <taxon>Xylariomycetidae</taxon>
        <taxon>Amphisphaeriales</taxon>
        <taxon>Apiosporaceae</taxon>
        <taxon>Apiospora</taxon>
    </lineage>
</organism>
<dbReference type="EMBL" id="JAQQWN010000006">
    <property type="protein sequence ID" value="KAK8079434.1"/>
    <property type="molecule type" value="Genomic_DNA"/>
</dbReference>
<dbReference type="Pfam" id="PF00172">
    <property type="entry name" value="Zn_clus"/>
    <property type="match status" value="1"/>
</dbReference>
<dbReference type="PROSITE" id="PS00463">
    <property type="entry name" value="ZN2_CY6_FUNGAL_1"/>
    <property type="match status" value="1"/>
</dbReference>
<accession>A0ABR1W7H6</accession>
<feature type="domain" description="Zn(2)-C6 fungal-type" evidence="3">
    <location>
        <begin position="11"/>
        <end position="44"/>
    </location>
</feature>
<keyword evidence="5" id="KW-1185">Reference proteome</keyword>
<dbReference type="Gene3D" id="4.10.240.10">
    <property type="entry name" value="Zn(2)-C6 fungal-type DNA-binding domain"/>
    <property type="match status" value="1"/>
</dbReference>
<dbReference type="RefSeq" id="XP_066666909.1">
    <property type="nucleotide sequence ID" value="XM_066811567.1"/>
</dbReference>
<dbReference type="InterPro" id="IPR001138">
    <property type="entry name" value="Zn2Cys6_DnaBD"/>
</dbReference>
<comment type="caution">
    <text evidence="4">The sequence shown here is derived from an EMBL/GenBank/DDBJ whole genome shotgun (WGS) entry which is preliminary data.</text>
</comment>